<protein>
    <submittedName>
        <fullName evidence="1">DUF3114 domain-containing protein</fullName>
    </submittedName>
</protein>
<gene>
    <name evidence="1" type="ORF">DK182_02380</name>
</gene>
<accession>A0ABN5LJW4</accession>
<name>A0ABN5LJW4_9STRE</name>
<sequence>MPKIGSAAFWSGWKEVKNDKDPCRALRFVLDQLDLPQDLSGDLTENQALVAKFSPDLAPHDRFWSDLARQVRLVMKGKDFQEKTEFNRQLHQLRYVISSQQAQYVRQHYRKSGRTDQEALFAYLRANHLRPSLWDNARLHNKRQIKDGTFCFPDEQESYNIKVLLQFRTEFIIDGQGNFLNEVDAEKVTANGIINGASFNYGNTTKSHFRLDVCPVGPHDPAFRNQATKGYRSPNRTGRVRLARFWQERRTADFDRSLYNKNGGYAKDGQALISLIKQEKKAFKKALRARK</sequence>
<keyword evidence="2" id="KW-1185">Reference proteome</keyword>
<dbReference type="EMBL" id="CP029490">
    <property type="protein sequence ID" value="AWN20257.1"/>
    <property type="molecule type" value="Genomic_DNA"/>
</dbReference>
<dbReference type="RefSeq" id="WP_002960840.1">
    <property type="nucleotide sequence ID" value="NZ_CP029490.1"/>
</dbReference>
<dbReference type="Proteomes" id="UP000245369">
    <property type="component" value="Chromosome"/>
</dbReference>
<evidence type="ECO:0000313" key="1">
    <source>
        <dbReference type="EMBL" id="AWN20257.1"/>
    </source>
</evidence>
<dbReference type="InterPro" id="IPR021462">
    <property type="entry name" value="DUF3114"/>
</dbReference>
<proteinExistence type="predicted"/>
<evidence type="ECO:0000313" key="2">
    <source>
        <dbReference type="Proteomes" id="UP000245369"/>
    </source>
</evidence>
<reference evidence="1 2" key="1">
    <citation type="submission" date="2018-05" db="EMBL/GenBank/DDBJ databases">
        <title>Complete genome sequences of Streptococcus sobrinus.</title>
        <authorList>
            <person name="Sales M."/>
            <person name="Jensen P.A."/>
        </authorList>
    </citation>
    <scope>NUCLEOTIDE SEQUENCE [LARGE SCALE GENOMIC DNA]</scope>
    <source>
        <strain evidence="1 2">SL1</strain>
    </source>
</reference>
<organism evidence="1 2">
    <name type="scientific">Streptococcus sobrinus</name>
    <dbReference type="NCBI Taxonomy" id="1310"/>
    <lineage>
        <taxon>Bacteria</taxon>
        <taxon>Bacillati</taxon>
        <taxon>Bacillota</taxon>
        <taxon>Bacilli</taxon>
        <taxon>Lactobacillales</taxon>
        <taxon>Streptococcaceae</taxon>
        <taxon>Streptococcus</taxon>
    </lineage>
</organism>
<dbReference type="GeneID" id="93923363"/>
<dbReference type="Pfam" id="PF11311">
    <property type="entry name" value="DUF3114"/>
    <property type="match status" value="1"/>
</dbReference>